<dbReference type="SMART" id="SM00825">
    <property type="entry name" value="PKS_KS"/>
    <property type="match status" value="1"/>
</dbReference>
<keyword evidence="2 3" id="KW-0808">Transferase</keyword>
<dbReference type="EMBL" id="JH594606">
    <property type="protein sequence ID" value="EHQ03910.1"/>
    <property type="molecule type" value="Genomic_DNA"/>
</dbReference>
<gene>
    <name evidence="5" type="ORF">Gilli_3307</name>
</gene>
<evidence type="ECO:0000256" key="1">
    <source>
        <dbReference type="ARBA" id="ARBA00008467"/>
    </source>
</evidence>
<dbReference type="Proteomes" id="UP000003844">
    <property type="component" value="Unassembled WGS sequence"/>
</dbReference>
<dbReference type="InterPro" id="IPR020841">
    <property type="entry name" value="PKS_Beta-ketoAc_synthase_dom"/>
</dbReference>
<dbReference type="SUPFAM" id="SSF53901">
    <property type="entry name" value="Thiolase-like"/>
    <property type="match status" value="1"/>
</dbReference>
<comment type="similarity">
    <text evidence="1 3">Belongs to the thiolase-like superfamily. Beta-ketoacyl-ACP synthases family.</text>
</comment>
<dbReference type="GO" id="GO:0006633">
    <property type="term" value="P:fatty acid biosynthetic process"/>
    <property type="evidence" value="ECO:0007669"/>
    <property type="project" value="InterPro"/>
</dbReference>
<organism evidence="5 6">
    <name type="scientific">Gillisia limnaea (strain DSM 15749 / LMG 21470 / R-8282)</name>
    <dbReference type="NCBI Taxonomy" id="865937"/>
    <lineage>
        <taxon>Bacteria</taxon>
        <taxon>Pseudomonadati</taxon>
        <taxon>Bacteroidota</taxon>
        <taxon>Flavobacteriia</taxon>
        <taxon>Flavobacteriales</taxon>
        <taxon>Flavobacteriaceae</taxon>
        <taxon>Gillisia</taxon>
    </lineage>
</organism>
<dbReference type="GO" id="GO:0005829">
    <property type="term" value="C:cytosol"/>
    <property type="evidence" value="ECO:0007669"/>
    <property type="project" value="TreeGrafter"/>
</dbReference>
<evidence type="ECO:0000313" key="6">
    <source>
        <dbReference type="Proteomes" id="UP000003844"/>
    </source>
</evidence>
<feature type="domain" description="Ketosynthase family 3 (KS3)" evidence="4">
    <location>
        <begin position="2"/>
        <end position="394"/>
    </location>
</feature>
<dbReference type="OrthoDB" id="9808669at2"/>
<dbReference type="HOGENOM" id="CLU_000022_69_0_10"/>
<dbReference type="PROSITE" id="PS52004">
    <property type="entry name" value="KS3_2"/>
    <property type="match status" value="1"/>
</dbReference>
<dbReference type="InterPro" id="IPR014031">
    <property type="entry name" value="Ketoacyl_synth_C"/>
</dbReference>
<dbReference type="InterPro" id="IPR000794">
    <property type="entry name" value="Beta-ketoacyl_synthase"/>
</dbReference>
<evidence type="ECO:0000256" key="3">
    <source>
        <dbReference type="RuleBase" id="RU003694"/>
    </source>
</evidence>
<dbReference type="STRING" id="865937.Gilli_3307"/>
<accession>H2BV20</accession>
<dbReference type="Pfam" id="PF02801">
    <property type="entry name" value="Ketoacyl-synt_C"/>
    <property type="match status" value="1"/>
</dbReference>
<sequence length="397" mass="42745">MEKGIAITGMGIISSIGNNVEENYNALCFGQHGISFPEILKTRHTNLPVGEIKISNEELVKKLGLPKNHAFTRAALLGSIAGKEAIFQAGITEAELKETGFISGNSVGGIDKTEEYFQEFAKNAEIRRFIKAQHPGFTTGQISNYLKIHGFVTTISTACSSSANAIMLGARMIKAGKLKRVIVGGTDCLTKFTLNGFNSLMILSSENCKPFDECRSGLNLGEGAAYLVLEADEYIAGKQVLGRITGYGNANDAFHQTASSETGEGAFLAMKKALKSSGISSNKINYINAHGTATRNNDLSESRAIQRVFDEIIPEFSSVKAFTGHTLAAAGAIEAVYSLLSLKNNQIFPNLNFSSEMKETGLQPVLGLTSKNMDYVLSNSFGFGGNCTSLIFRRDEK</sequence>
<dbReference type="GO" id="GO:0004315">
    <property type="term" value="F:3-oxoacyl-[acyl-carrier-protein] synthase activity"/>
    <property type="evidence" value="ECO:0007669"/>
    <property type="project" value="InterPro"/>
</dbReference>
<dbReference type="PANTHER" id="PTHR11712">
    <property type="entry name" value="POLYKETIDE SYNTHASE-RELATED"/>
    <property type="match status" value="1"/>
</dbReference>
<dbReference type="Pfam" id="PF00109">
    <property type="entry name" value="ketoacyl-synt"/>
    <property type="match status" value="1"/>
</dbReference>
<dbReference type="eggNOG" id="COG0304">
    <property type="taxonomic scope" value="Bacteria"/>
</dbReference>
<evidence type="ECO:0000259" key="4">
    <source>
        <dbReference type="PROSITE" id="PS52004"/>
    </source>
</evidence>
<dbReference type="CDD" id="cd00834">
    <property type="entry name" value="KAS_I_II"/>
    <property type="match status" value="1"/>
</dbReference>
<name>H2BV20_GILLR</name>
<evidence type="ECO:0000313" key="5">
    <source>
        <dbReference type="EMBL" id="EHQ03910.1"/>
    </source>
</evidence>
<evidence type="ECO:0000256" key="2">
    <source>
        <dbReference type="ARBA" id="ARBA00022679"/>
    </source>
</evidence>
<dbReference type="PANTHER" id="PTHR11712:SF336">
    <property type="entry name" value="3-OXOACYL-[ACYL-CARRIER-PROTEIN] SYNTHASE, MITOCHONDRIAL"/>
    <property type="match status" value="1"/>
</dbReference>
<dbReference type="PROSITE" id="PS00606">
    <property type="entry name" value="KS3_1"/>
    <property type="match status" value="1"/>
</dbReference>
<proteinExistence type="inferred from homology"/>
<dbReference type="InterPro" id="IPR016039">
    <property type="entry name" value="Thiolase-like"/>
</dbReference>
<dbReference type="RefSeq" id="WP_006990216.1">
    <property type="nucleotide sequence ID" value="NZ_JH594606.1"/>
</dbReference>
<keyword evidence="6" id="KW-1185">Reference proteome</keyword>
<dbReference type="Gene3D" id="3.40.47.10">
    <property type="match status" value="1"/>
</dbReference>
<protein>
    <submittedName>
        <fullName evidence="5">Beta-ketoacyl synthase</fullName>
    </submittedName>
</protein>
<dbReference type="AlphaFoldDB" id="H2BV20"/>
<dbReference type="InterPro" id="IPR018201">
    <property type="entry name" value="Ketoacyl_synth_AS"/>
</dbReference>
<reference evidence="6" key="1">
    <citation type="journal article" date="2012" name="Stand. Genomic Sci.">
        <title>Genome sequence of the Antarctic rhodopsins-containing flavobacterium Gillisia limnaea type strain (R-8282(T)).</title>
        <authorList>
            <person name="Riedel T."/>
            <person name="Held B."/>
            <person name="Nolan M."/>
            <person name="Lucas S."/>
            <person name="Lapidus A."/>
            <person name="Tice H."/>
            <person name="Del Rio T.G."/>
            <person name="Cheng J.F."/>
            <person name="Han C."/>
            <person name="Tapia R."/>
            <person name="Goodwin L.A."/>
            <person name="Pitluck S."/>
            <person name="Liolios K."/>
            <person name="Mavromatis K."/>
            <person name="Pagani I."/>
            <person name="Ivanova N."/>
            <person name="Mikhailova N."/>
            <person name="Pati A."/>
            <person name="Chen A."/>
            <person name="Palaniappan K."/>
            <person name="Land M."/>
            <person name="Rohde M."/>
            <person name="Tindall B.J."/>
            <person name="Detter J.C."/>
            <person name="Goker M."/>
            <person name="Bristow J."/>
            <person name="Eisen J.A."/>
            <person name="Markowitz V."/>
            <person name="Hugenholtz P."/>
            <person name="Kyrpides N.C."/>
            <person name="Klenk H.P."/>
            <person name="Woyke T."/>
        </authorList>
    </citation>
    <scope>NUCLEOTIDE SEQUENCE [LARGE SCALE GENOMIC DNA]</scope>
    <source>
        <strain evidence="6">DSM 15749 / LMG 21470 / R-8282</strain>
    </source>
</reference>
<dbReference type="InterPro" id="IPR014030">
    <property type="entry name" value="Ketoacyl_synth_N"/>
</dbReference>